<evidence type="ECO:0000313" key="2">
    <source>
        <dbReference type="EMBL" id="MDS3860239.1"/>
    </source>
</evidence>
<comment type="caution">
    <text evidence="2">The sequence shown here is derived from an EMBL/GenBank/DDBJ whole genome shotgun (WGS) entry which is preliminary data.</text>
</comment>
<gene>
    <name evidence="2" type="ORF">RIF25_05410</name>
</gene>
<evidence type="ECO:0000313" key="3">
    <source>
        <dbReference type="Proteomes" id="UP001268256"/>
    </source>
</evidence>
<feature type="transmembrane region" description="Helical" evidence="1">
    <location>
        <begin position="30"/>
        <end position="47"/>
    </location>
</feature>
<organism evidence="2 3">
    <name type="scientific">Pseudocalidococcus azoricus BACA0444</name>
    <dbReference type="NCBI Taxonomy" id="2918990"/>
    <lineage>
        <taxon>Bacteria</taxon>
        <taxon>Bacillati</taxon>
        <taxon>Cyanobacteriota</taxon>
        <taxon>Cyanophyceae</taxon>
        <taxon>Acaryochloridales</taxon>
        <taxon>Thermosynechococcaceae</taxon>
        <taxon>Pseudocalidococcus</taxon>
        <taxon>Pseudocalidococcus azoricus</taxon>
    </lineage>
</organism>
<keyword evidence="3" id="KW-1185">Reference proteome</keyword>
<dbReference type="Proteomes" id="UP001268256">
    <property type="component" value="Unassembled WGS sequence"/>
</dbReference>
<reference evidence="3" key="1">
    <citation type="submission" date="2023-07" db="EMBL/GenBank/DDBJ databases">
        <authorList>
            <person name="Luz R."/>
            <person name="Cordeiro R."/>
            <person name="Fonseca A."/>
            <person name="Goncalves V."/>
        </authorList>
    </citation>
    <scope>NUCLEOTIDE SEQUENCE [LARGE SCALE GENOMIC DNA]</scope>
    <source>
        <strain evidence="3">BACA0444</strain>
    </source>
</reference>
<keyword evidence="1" id="KW-0472">Membrane</keyword>
<dbReference type="RefSeq" id="WP_322877521.1">
    <property type="nucleotide sequence ID" value="NZ_JAVMIP010000003.1"/>
</dbReference>
<name>A0AAE4FQ52_9CYAN</name>
<sequence length="50" mass="5296">MGIAISSFIGLLILTELVIGLRQLSLPLSAILVLGAILAIASNWRHLRAS</sequence>
<keyword evidence="1" id="KW-1133">Transmembrane helix</keyword>
<evidence type="ECO:0000256" key="1">
    <source>
        <dbReference type="SAM" id="Phobius"/>
    </source>
</evidence>
<keyword evidence="1" id="KW-0812">Transmembrane</keyword>
<proteinExistence type="predicted"/>
<protein>
    <submittedName>
        <fullName evidence="2">Uncharacterized protein</fullName>
    </submittedName>
</protein>
<dbReference type="EMBL" id="JAVMIP010000003">
    <property type="protein sequence ID" value="MDS3860239.1"/>
    <property type="molecule type" value="Genomic_DNA"/>
</dbReference>
<accession>A0AAE4FQ52</accession>
<dbReference type="AlphaFoldDB" id="A0AAE4FQ52"/>